<dbReference type="PANTHER" id="PTHR13774">
    <property type="entry name" value="PHENAZINE BIOSYNTHESIS PROTEIN"/>
    <property type="match status" value="1"/>
</dbReference>
<evidence type="ECO:0000313" key="3">
    <source>
        <dbReference type="EMBL" id="KDR85597.1"/>
    </source>
</evidence>
<dbReference type="STRING" id="685588.A0A067TTE4"/>
<sequence>MSPKSAPFYVITAFTSSAFGGNPAAIVFLDPDASLPSLDSKISINFNQPITTLVSTTSLPSDDDKIEVRDVRFFVSNGTEVPICGHGTLAVGKALFGMPEIAARGVHTIHLKNRRGDTLKVMKLDDGFVEVQIPATVPGSISEEEKAKLKTFVDKAFGRNVAIKDIKNGGSIYEPYVMVALEDSEDLAGSSINAKELIGNGFFVNVFTMASPNPGEVFVSRMFSPLMIAGTGEDPVCGSAHGILAPYWYGERGIHPGKEVRAKQVSERGGDLRVVLDEQGGTVRLRGQAVIFSQGELQL</sequence>
<dbReference type="Pfam" id="PF02567">
    <property type="entry name" value="PhzC-PhzF"/>
    <property type="match status" value="1"/>
</dbReference>
<dbReference type="GO" id="GO:0016853">
    <property type="term" value="F:isomerase activity"/>
    <property type="evidence" value="ECO:0007669"/>
    <property type="project" value="UniProtKB-KW"/>
</dbReference>
<dbReference type="PIRSF" id="PIRSF016184">
    <property type="entry name" value="PhzC_PhzF"/>
    <property type="match status" value="1"/>
</dbReference>
<organism evidence="3 4">
    <name type="scientific">Galerina marginata (strain CBS 339.88)</name>
    <dbReference type="NCBI Taxonomy" id="685588"/>
    <lineage>
        <taxon>Eukaryota</taxon>
        <taxon>Fungi</taxon>
        <taxon>Dikarya</taxon>
        <taxon>Basidiomycota</taxon>
        <taxon>Agaricomycotina</taxon>
        <taxon>Agaricomycetes</taxon>
        <taxon>Agaricomycetidae</taxon>
        <taxon>Agaricales</taxon>
        <taxon>Agaricineae</taxon>
        <taxon>Strophariaceae</taxon>
        <taxon>Galerina</taxon>
    </lineage>
</organism>
<dbReference type="SUPFAM" id="SSF54506">
    <property type="entry name" value="Diaminopimelate epimerase-like"/>
    <property type="match status" value="1"/>
</dbReference>
<name>A0A067TTE4_GALM3</name>
<dbReference type="EMBL" id="KL142367">
    <property type="protein sequence ID" value="KDR85597.1"/>
    <property type="molecule type" value="Genomic_DNA"/>
</dbReference>
<evidence type="ECO:0000256" key="1">
    <source>
        <dbReference type="ARBA" id="ARBA00008270"/>
    </source>
</evidence>
<gene>
    <name evidence="3" type="ORF">GALMADRAFT_52514</name>
</gene>
<evidence type="ECO:0000313" key="4">
    <source>
        <dbReference type="Proteomes" id="UP000027222"/>
    </source>
</evidence>
<dbReference type="GO" id="GO:0005737">
    <property type="term" value="C:cytoplasm"/>
    <property type="evidence" value="ECO:0007669"/>
    <property type="project" value="TreeGrafter"/>
</dbReference>
<dbReference type="InterPro" id="IPR003719">
    <property type="entry name" value="Phenazine_PhzF-like"/>
</dbReference>
<dbReference type="OrthoDB" id="75169at2759"/>
<keyword evidence="2" id="KW-0413">Isomerase</keyword>
<reference evidence="4" key="1">
    <citation type="journal article" date="2014" name="Proc. Natl. Acad. Sci. U.S.A.">
        <title>Extensive sampling of basidiomycete genomes demonstrates inadequacy of the white-rot/brown-rot paradigm for wood decay fungi.</title>
        <authorList>
            <person name="Riley R."/>
            <person name="Salamov A.A."/>
            <person name="Brown D.W."/>
            <person name="Nagy L.G."/>
            <person name="Floudas D."/>
            <person name="Held B.W."/>
            <person name="Levasseur A."/>
            <person name="Lombard V."/>
            <person name="Morin E."/>
            <person name="Otillar R."/>
            <person name="Lindquist E.A."/>
            <person name="Sun H."/>
            <person name="LaButti K.M."/>
            <person name="Schmutz J."/>
            <person name="Jabbour D."/>
            <person name="Luo H."/>
            <person name="Baker S.E."/>
            <person name="Pisabarro A.G."/>
            <person name="Walton J.D."/>
            <person name="Blanchette R.A."/>
            <person name="Henrissat B."/>
            <person name="Martin F."/>
            <person name="Cullen D."/>
            <person name="Hibbett D.S."/>
            <person name="Grigoriev I.V."/>
        </authorList>
    </citation>
    <scope>NUCLEOTIDE SEQUENCE [LARGE SCALE GENOMIC DNA]</scope>
    <source>
        <strain evidence="4">CBS 339.88</strain>
    </source>
</reference>
<dbReference type="PANTHER" id="PTHR13774:SF17">
    <property type="entry name" value="PHENAZINE BIOSYNTHESIS-LIKE DOMAIN-CONTAINING PROTEIN"/>
    <property type="match status" value="1"/>
</dbReference>
<dbReference type="Gene3D" id="3.10.310.10">
    <property type="entry name" value="Diaminopimelate Epimerase, Chain A, domain 1"/>
    <property type="match status" value="2"/>
</dbReference>
<evidence type="ECO:0008006" key="5">
    <source>
        <dbReference type="Google" id="ProtNLM"/>
    </source>
</evidence>
<dbReference type="HOGENOM" id="CLU_048756_2_1_1"/>
<evidence type="ECO:0000256" key="2">
    <source>
        <dbReference type="ARBA" id="ARBA00023235"/>
    </source>
</evidence>
<proteinExistence type="inferred from homology"/>
<comment type="similarity">
    <text evidence="1">Belongs to the PhzF family.</text>
</comment>
<protein>
    <recommendedName>
        <fullName evidence="5">Diaminopimelate epimerase-like protein</fullName>
    </recommendedName>
</protein>
<dbReference type="AlphaFoldDB" id="A0A067TTE4"/>
<dbReference type="Proteomes" id="UP000027222">
    <property type="component" value="Unassembled WGS sequence"/>
</dbReference>
<accession>A0A067TTE4</accession>
<keyword evidence="4" id="KW-1185">Reference proteome</keyword>